<sequence length="66" mass="7520">MKDEEEPKHSTSTRIESAPRYARLSAFEKAVKSCFELIDIRTMLDVVFTLACQLQSLSSIVTRVKN</sequence>
<proteinExistence type="predicted"/>
<protein>
    <submittedName>
        <fullName evidence="1">Uncharacterized protein</fullName>
    </submittedName>
</protein>
<gene>
    <name evidence="1" type="ORF">FA10DRAFT_51487</name>
</gene>
<dbReference type="InParanoid" id="A0A316YA00"/>
<dbReference type="RefSeq" id="XP_025373898.1">
    <property type="nucleotide sequence ID" value="XM_025525535.1"/>
</dbReference>
<evidence type="ECO:0000313" key="1">
    <source>
        <dbReference type="EMBL" id="PWN86700.1"/>
    </source>
</evidence>
<dbReference type="AlphaFoldDB" id="A0A316YA00"/>
<dbReference type="Proteomes" id="UP000245768">
    <property type="component" value="Unassembled WGS sequence"/>
</dbReference>
<dbReference type="GeneID" id="37047451"/>
<accession>A0A316YA00</accession>
<keyword evidence="2" id="KW-1185">Reference proteome</keyword>
<organism evidence="1 2">
    <name type="scientific">Acaromyces ingoldii</name>
    <dbReference type="NCBI Taxonomy" id="215250"/>
    <lineage>
        <taxon>Eukaryota</taxon>
        <taxon>Fungi</taxon>
        <taxon>Dikarya</taxon>
        <taxon>Basidiomycota</taxon>
        <taxon>Ustilaginomycotina</taxon>
        <taxon>Exobasidiomycetes</taxon>
        <taxon>Exobasidiales</taxon>
        <taxon>Cryptobasidiaceae</taxon>
        <taxon>Acaromyces</taxon>
    </lineage>
</organism>
<reference evidence="1 2" key="1">
    <citation type="journal article" date="2018" name="Mol. Biol. Evol.">
        <title>Broad Genomic Sampling Reveals a Smut Pathogenic Ancestry of the Fungal Clade Ustilaginomycotina.</title>
        <authorList>
            <person name="Kijpornyongpan T."/>
            <person name="Mondo S.J."/>
            <person name="Barry K."/>
            <person name="Sandor L."/>
            <person name="Lee J."/>
            <person name="Lipzen A."/>
            <person name="Pangilinan J."/>
            <person name="LaButti K."/>
            <person name="Hainaut M."/>
            <person name="Henrissat B."/>
            <person name="Grigoriev I.V."/>
            <person name="Spatafora J.W."/>
            <person name="Aime M.C."/>
        </authorList>
    </citation>
    <scope>NUCLEOTIDE SEQUENCE [LARGE SCALE GENOMIC DNA]</scope>
    <source>
        <strain evidence="1 2">MCA 4198</strain>
    </source>
</reference>
<name>A0A316YA00_9BASI</name>
<dbReference type="EMBL" id="KZ819643">
    <property type="protein sequence ID" value="PWN86700.1"/>
    <property type="molecule type" value="Genomic_DNA"/>
</dbReference>
<evidence type="ECO:0000313" key="2">
    <source>
        <dbReference type="Proteomes" id="UP000245768"/>
    </source>
</evidence>